<evidence type="ECO:0000313" key="3">
    <source>
        <dbReference type="Proteomes" id="UP001152607"/>
    </source>
</evidence>
<reference evidence="2" key="1">
    <citation type="submission" date="2023-01" db="EMBL/GenBank/DDBJ databases">
        <authorList>
            <person name="Van Ghelder C."/>
            <person name="Rancurel C."/>
        </authorList>
    </citation>
    <scope>NUCLEOTIDE SEQUENCE</scope>
    <source>
        <strain evidence="2">CNCM I-4278</strain>
    </source>
</reference>
<sequence length="377" mass="41859">MRLKILNGAPRCEDLDFSPASLLDEKTAAKQFARQFGTTESLSDVKWRRLGPKEEQLHTGWSQPYLPASTTQNFSFTLPHIEGVTQLPLDDTSYTNTDLDHPSRLDDFVEQSLAFHDALLSSQVVADAGADRTVSSSSFLDNTSFLESMNPTASDHLEDTHDQRPVLHIPSTLTLTTLASLPTASYLRSIFPQTPTVNMMCVVTRSPESKQVVAKKGNYKMTLQEVIVADETMSDFKITFWNRPYSKDPSQTALVSTLAQLKVGHVLLLRNIALTSFRESVYGQSLHPSIVHARTTVDILANDNGVSSRQISALPAPIISTLTRLSRWAKIHIAPDVAQLPRKRRYQDGSNSNNASSSARKYNKQDDMLPPDTMESV</sequence>
<evidence type="ECO:0000256" key="1">
    <source>
        <dbReference type="SAM" id="MobiDB-lite"/>
    </source>
</evidence>
<dbReference type="EMBL" id="CAOQHR010000002">
    <property type="protein sequence ID" value="CAI6317026.1"/>
    <property type="molecule type" value="Genomic_DNA"/>
</dbReference>
<evidence type="ECO:0000313" key="2">
    <source>
        <dbReference type="EMBL" id="CAI6317026.1"/>
    </source>
</evidence>
<organism evidence="2 3">
    <name type="scientific">Periconia digitata</name>
    <dbReference type="NCBI Taxonomy" id="1303443"/>
    <lineage>
        <taxon>Eukaryota</taxon>
        <taxon>Fungi</taxon>
        <taxon>Dikarya</taxon>
        <taxon>Ascomycota</taxon>
        <taxon>Pezizomycotina</taxon>
        <taxon>Dothideomycetes</taxon>
        <taxon>Pleosporomycetidae</taxon>
        <taxon>Pleosporales</taxon>
        <taxon>Massarineae</taxon>
        <taxon>Periconiaceae</taxon>
        <taxon>Periconia</taxon>
    </lineage>
</organism>
<proteinExistence type="predicted"/>
<gene>
    <name evidence="2" type="ORF">PDIGIT_LOCUS3445</name>
</gene>
<accession>A0A9W4U7S1</accession>
<dbReference type="Proteomes" id="UP001152607">
    <property type="component" value="Unassembled WGS sequence"/>
</dbReference>
<protein>
    <submittedName>
        <fullName evidence="2">Uncharacterized protein</fullName>
    </submittedName>
</protein>
<dbReference type="Gene3D" id="2.40.50.140">
    <property type="entry name" value="Nucleic acid-binding proteins"/>
    <property type="match status" value="1"/>
</dbReference>
<comment type="caution">
    <text evidence="2">The sequence shown here is derived from an EMBL/GenBank/DDBJ whole genome shotgun (WGS) entry which is preliminary data.</text>
</comment>
<feature type="region of interest" description="Disordered" evidence="1">
    <location>
        <begin position="342"/>
        <end position="377"/>
    </location>
</feature>
<dbReference type="OrthoDB" id="5378679at2759"/>
<feature type="compositionally biased region" description="Low complexity" evidence="1">
    <location>
        <begin position="350"/>
        <end position="359"/>
    </location>
</feature>
<name>A0A9W4U7S1_9PLEO</name>
<dbReference type="AlphaFoldDB" id="A0A9W4U7S1"/>
<keyword evidence="3" id="KW-1185">Reference proteome</keyword>
<dbReference type="InterPro" id="IPR012340">
    <property type="entry name" value="NA-bd_OB-fold"/>
</dbReference>
<dbReference type="SUPFAM" id="SSF50249">
    <property type="entry name" value="Nucleic acid-binding proteins"/>
    <property type="match status" value="1"/>
</dbReference>